<dbReference type="Proteomes" id="UP001589797">
    <property type="component" value="Unassembled WGS sequence"/>
</dbReference>
<dbReference type="Gene3D" id="3.40.50.300">
    <property type="entry name" value="P-loop containing nucleotide triphosphate hydrolases"/>
    <property type="match status" value="1"/>
</dbReference>
<evidence type="ECO:0000256" key="2">
    <source>
        <dbReference type="ARBA" id="ARBA00022741"/>
    </source>
</evidence>
<dbReference type="CDD" id="cd03214">
    <property type="entry name" value="ABC_Iron-Siderophores_B12_Hemin"/>
    <property type="match status" value="1"/>
</dbReference>
<keyword evidence="3 5" id="KW-0067">ATP-binding</keyword>
<evidence type="ECO:0000313" key="6">
    <source>
        <dbReference type="Proteomes" id="UP001589797"/>
    </source>
</evidence>
<reference evidence="5 6" key="1">
    <citation type="submission" date="2024-09" db="EMBL/GenBank/DDBJ databases">
        <authorList>
            <person name="Sun Q."/>
            <person name="Mori K."/>
        </authorList>
    </citation>
    <scope>NUCLEOTIDE SEQUENCE [LARGE SCALE GENOMIC DNA]</scope>
    <source>
        <strain evidence="5 6">CCM 7650</strain>
    </source>
</reference>
<comment type="caution">
    <text evidence="5">The sequence shown here is derived from an EMBL/GenBank/DDBJ whole genome shotgun (WGS) entry which is preliminary data.</text>
</comment>
<name>A0ABV6FRQ0_9BACT</name>
<dbReference type="GO" id="GO:0005524">
    <property type="term" value="F:ATP binding"/>
    <property type="evidence" value="ECO:0007669"/>
    <property type="project" value="UniProtKB-KW"/>
</dbReference>
<evidence type="ECO:0000256" key="3">
    <source>
        <dbReference type="ARBA" id="ARBA00022840"/>
    </source>
</evidence>
<keyword evidence="1" id="KW-0813">Transport</keyword>
<dbReference type="InterPro" id="IPR003593">
    <property type="entry name" value="AAA+_ATPase"/>
</dbReference>
<dbReference type="EMBL" id="JBHLWI010000013">
    <property type="protein sequence ID" value="MFC0262299.1"/>
    <property type="molecule type" value="Genomic_DNA"/>
</dbReference>
<organism evidence="5 6">
    <name type="scientific">Fontibacter flavus</name>
    <dbReference type="NCBI Taxonomy" id="654838"/>
    <lineage>
        <taxon>Bacteria</taxon>
        <taxon>Pseudomonadati</taxon>
        <taxon>Bacteroidota</taxon>
        <taxon>Cytophagia</taxon>
        <taxon>Cytophagales</taxon>
        <taxon>Cyclobacteriaceae</taxon>
        <taxon>Fontibacter</taxon>
    </lineage>
</organism>
<dbReference type="PANTHER" id="PTHR42734">
    <property type="entry name" value="METAL TRANSPORT SYSTEM ATP-BINDING PROTEIN TM_0124-RELATED"/>
    <property type="match status" value="1"/>
</dbReference>
<dbReference type="Pfam" id="PF00005">
    <property type="entry name" value="ABC_tran"/>
    <property type="match status" value="1"/>
</dbReference>
<feature type="domain" description="ABC transporter" evidence="4">
    <location>
        <begin position="8"/>
        <end position="248"/>
    </location>
</feature>
<evidence type="ECO:0000313" key="5">
    <source>
        <dbReference type="EMBL" id="MFC0262299.1"/>
    </source>
</evidence>
<protein>
    <submittedName>
        <fullName evidence="5">ABC transporter ATP-binding protein</fullName>
    </submittedName>
</protein>
<keyword evidence="2" id="KW-0547">Nucleotide-binding</keyword>
<dbReference type="InterPro" id="IPR027417">
    <property type="entry name" value="P-loop_NTPase"/>
</dbReference>
<dbReference type="InterPro" id="IPR003439">
    <property type="entry name" value="ABC_transporter-like_ATP-bd"/>
</dbReference>
<dbReference type="PROSITE" id="PS50893">
    <property type="entry name" value="ABC_TRANSPORTER_2"/>
    <property type="match status" value="1"/>
</dbReference>
<accession>A0ABV6FRQ0</accession>
<dbReference type="RefSeq" id="WP_382386741.1">
    <property type="nucleotide sequence ID" value="NZ_JBHLWI010000013.1"/>
</dbReference>
<proteinExistence type="predicted"/>
<gene>
    <name evidence="5" type="ORF">ACFFIP_06355</name>
</gene>
<sequence length="337" mass="37397">MQASQPILAASNLSLGYQKSKQTKPIADQISFSLEKGKLTCLLGPNGVGKSTLIKTIMGQIPAISGSIFLNGKPIENFSQKALSQKISVVLTEKITTGTLNVRQMVELGRIPHTGWLGRLSGKDQQKVEKAIQTTHISYIEKSPLSELSDGQLQKAMIARALAQDGEVLILDEPTAHLDLVNRYEIMRLLRKIALEENKAVLVVTHDLEIAIQTADQFWLMQCGNPLVTGSPEDLIIQEKLNLLLPTDKLIFDKVSGKVQELDVFEYPVFHGPQEIVDWFKLALRKNKLDISKTGLIISLQLAPFKGTLQIEETTENFESIEEGILLLKTRFGKGFQ</sequence>
<dbReference type="SUPFAM" id="SSF52540">
    <property type="entry name" value="P-loop containing nucleoside triphosphate hydrolases"/>
    <property type="match status" value="1"/>
</dbReference>
<evidence type="ECO:0000256" key="1">
    <source>
        <dbReference type="ARBA" id="ARBA00022448"/>
    </source>
</evidence>
<dbReference type="SMART" id="SM00382">
    <property type="entry name" value="AAA"/>
    <property type="match status" value="1"/>
</dbReference>
<dbReference type="InterPro" id="IPR050153">
    <property type="entry name" value="Metal_Ion_Import_ABC"/>
</dbReference>
<keyword evidence="6" id="KW-1185">Reference proteome</keyword>
<evidence type="ECO:0000259" key="4">
    <source>
        <dbReference type="PROSITE" id="PS50893"/>
    </source>
</evidence>
<dbReference type="PANTHER" id="PTHR42734:SF21">
    <property type="entry name" value="IRON ABC TRANSPORTER, ATP-BINDING PROTEIN"/>
    <property type="match status" value="1"/>
</dbReference>